<reference evidence="19 20" key="1">
    <citation type="journal article" date="2014" name="Nat. Commun.">
        <title>The rainbow trout genome provides novel insights into evolution after whole-genome duplication in vertebrates.</title>
        <authorList>
            <person name="Berthelot C."/>
            <person name="Brunet F."/>
            <person name="Chalopin D."/>
            <person name="Juanchich A."/>
            <person name="Bernard M."/>
            <person name="Noel B."/>
            <person name="Bento P."/>
            <person name="Da Silva C."/>
            <person name="Labadie K."/>
            <person name="Alberti A."/>
            <person name="Aury J.M."/>
            <person name="Louis A."/>
            <person name="Dehais P."/>
            <person name="Bardou P."/>
            <person name="Montfort J."/>
            <person name="Klopp C."/>
            <person name="Cabau C."/>
            <person name="Gaspin C."/>
            <person name="Thorgaard G.H."/>
            <person name="Boussaha M."/>
            <person name="Quillet E."/>
            <person name="Guyomard R."/>
            <person name="Galiana D."/>
            <person name="Bobe J."/>
            <person name="Volff J.N."/>
            <person name="Genet C."/>
            <person name="Wincker P."/>
            <person name="Jaillon O."/>
            <person name="Roest Crollius H."/>
            <person name="Guiguen Y."/>
        </authorList>
    </citation>
    <scope>NUCLEOTIDE SEQUENCE [LARGE SCALE GENOMIC DNA]</scope>
</reference>
<dbReference type="GO" id="GO:0046983">
    <property type="term" value="F:protein dimerization activity"/>
    <property type="evidence" value="ECO:0007669"/>
    <property type="project" value="InterPro"/>
</dbReference>
<dbReference type="InterPro" id="IPR035965">
    <property type="entry name" value="PAS-like_dom_sf"/>
</dbReference>
<evidence type="ECO:0000256" key="14">
    <source>
        <dbReference type="ARBA" id="ARBA00048017"/>
    </source>
</evidence>
<dbReference type="Proteomes" id="UP000193380">
    <property type="component" value="Chromosome 17"/>
</dbReference>
<comment type="similarity">
    <text evidence="2">Belongs to the SRC/p160 nuclear receptor coactivator family.</text>
</comment>
<sequence length="1480" mass="159257">MSGVADNSMAPMCSERKRKISTCDTPGLGCDKRRREQESKYIEELAELISANLSNMVSFNVKPDKCAILKETVRQIRQIKEQGKSSCSDDDVQKADVSSTGQGVIDKDHLGPLLLQALDGFLFVVNREGSVVFVSDNVTQYLQYKQEELINTSVYNILHEDDREQLHKNLPKNNTPNGGSWGGEALRQKSHTFNCRMLVKYGHGQNHQNHGQSEGPNRQRYETMQCFALTQPRAMMEEEDLQSCMICVARRVNAVERTERFSTRHELSGKLIEIEQQSSLHTTMHPGWEDLVRRCMQMFLHRSEGQPWSYKRHYQEAFLHGRAETPSYRFSLSDGTPVTAQTRSELCRNHTSNEPPTFLSTHLLQREQNGFQTNQGGVMRHQGMGLPNTQMNMAPGGGMGGMNRGFGMGAEQGHMGQRGGPPYAAGNRMNCINQINPSMHQINSQRNSMNNMTPMNSINPTNSMHPMNSQMNSMNQINSMSQMNQINRMNQRTGYSMGAMTSPPQGSPGMNIPQQNIMGSPRVRGSPKMCASPFSPGGMHSPMSSGHPGGSGVSTGFSSSSLNALQAISEGPDSSPSVNSTQQGQSQWQGAVCKPGSSDSKSPSSSLASGGEQQQHTPTTEGTSDKPDSQANREGPAWGEANRRVPDNKGGHKKLLQLLTSPTEELVPHNPQAGPGTTPMGTEAKDDMQGMPSPSTGAAAAHFANQSLQEKHKILHKLLQNGNTPDEVARITAEATGKIADGGPEAGPGGPGLGPGARGAEMKQEQHSPKKEKTHALLHYLLNKDDSEGARRDVKPKLDDLEGRGASGVTTSEPNPMVGKVKTEPPDELETLETILGGCRNASSGFYPEPDSRAGKGGNQRGSGPDSLHDGGRGAMMSAQRGPLQRALSLDARPLDGGGGLAGRRNVPCPTLIKLENMEAPIQPGITNGFPGPGGMGGMNRAMGMPQRPSMAGQGDWGMPRSSGSPVGAPGHPSMGRPGMDFNSKGIMRGPLVNRSNSLPGNTRSMLKQQLMEMASNEVNMGMSPFSGQGPPPHSPSWPDSAMGMDRPPTNTNRRQFGNPLDELLVPPSTSQGQSDELALLDQLDSLLNNTDVIALEEIDRALGIPDLVGQTHGPEQQPQPGPGRRPPSEPFTGPGPDTSMGMEQKPMYGQGYPGPPSMGMQSAYGGNPMQGQSPAGFNHMMNQMGGQQGSGGFPGMGEMGHPRANMRPRMMSAIKPLRQQLVQRLQGQQFMNQTRQGMGIKMENTPTGNPALRPGMQPSMGSQPGFLNAQMMAQRSREMMTLQMRRQRMMMLMQQQQAAAGGFSPPPNITAPAGMDNPMAGPPMNQPGQQQFNYGGNYGLYTPVPTPFPIHTILMRSLPIQRDLAVITGMSQQGDHSFVGAGSSPPSNMMPGCVGGPQNPMMQHHPHSGPMYQSADMKGWPQGGVPRNKYGNPGQFGGPMMMNGSMGGPGPVSGAGGAQMGMNSMGMGRMPMGPEQKYC</sequence>
<feature type="compositionally biased region" description="Low complexity" evidence="16">
    <location>
        <begin position="596"/>
        <end position="611"/>
    </location>
</feature>
<dbReference type="InterPro" id="IPR017426">
    <property type="entry name" value="Nuclear_rcpt_coactivator"/>
</dbReference>
<dbReference type="PROSITE" id="PS50112">
    <property type="entry name" value="PAS"/>
    <property type="match status" value="1"/>
</dbReference>
<dbReference type="EC" id="2.3.1.48" evidence="3"/>
<comment type="subcellular location">
    <subcellularLocation>
        <location evidence="1">Cytoplasm</location>
    </subcellularLocation>
</comment>
<dbReference type="SMART" id="SM01151">
    <property type="entry name" value="DUF1518"/>
    <property type="match status" value="1"/>
</dbReference>
<evidence type="ECO:0000256" key="5">
    <source>
        <dbReference type="ARBA" id="ARBA00022553"/>
    </source>
</evidence>
<dbReference type="InterPro" id="IPR011598">
    <property type="entry name" value="bHLH_dom"/>
</dbReference>
<dbReference type="InterPro" id="IPR013767">
    <property type="entry name" value="PAS_fold"/>
</dbReference>
<dbReference type="Pfam" id="PF16665">
    <property type="entry name" value="NCOA_u2"/>
    <property type="match status" value="1"/>
</dbReference>
<dbReference type="SUPFAM" id="SSF69125">
    <property type="entry name" value="Nuclear receptor coactivator interlocking domain"/>
    <property type="match status" value="1"/>
</dbReference>
<dbReference type="CDD" id="cd00130">
    <property type="entry name" value="PAS"/>
    <property type="match status" value="1"/>
</dbReference>
<evidence type="ECO:0000256" key="13">
    <source>
        <dbReference type="ARBA" id="ARBA00023315"/>
    </source>
</evidence>
<dbReference type="Pfam" id="PF23172">
    <property type="entry name" value="bHLH_NCOA"/>
    <property type="match status" value="1"/>
</dbReference>
<feature type="compositionally biased region" description="Pro residues" evidence="16">
    <location>
        <begin position="1118"/>
        <end position="1130"/>
    </location>
</feature>
<dbReference type="InterPro" id="IPR014920">
    <property type="entry name" value="Nuc_rcpt_coact_Ncoa-typ"/>
</dbReference>
<evidence type="ECO:0000256" key="16">
    <source>
        <dbReference type="SAM" id="MobiDB-lite"/>
    </source>
</evidence>
<feature type="compositionally biased region" description="Polar residues" evidence="16">
    <location>
        <begin position="612"/>
        <end position="622"/>
    </location>
</feature>
<dbReference type="SMART" id="SM00091">
    <property type="entry name" value="PAS"/>
    <property type="match status" value="1"/>
</dbReference>
<dbReference type="GO" id="GO:0005737">
    <property type="term" value="C:cytoplasm"/>
    <property type="evidence" value="ECO:0007669"/>
    <property type="project" value="UniProtKB-SubCell"/>
</dbReference>
<dbReference type="Pfam" id="PF08815">
    <property type="entry name" value="Nuc_rec_co-act"/>
    <property type="match status" value="1"/>
</dbReference>
<dbReference type="Pfam" id="PF16279">
    <property type="entry name" value="DUF4927"/>
    <property type="match status" value="1"/>
</dbReference>
<dbReference type="Pfam" id="PF00989">
    <property type="entry name" value="PAS"/>
    <property type="match status" value="1"/>
</dbReference>
<evidence type="ECO:0000256" key="15">
    <source>
        <dbReference type="ARBA" id="ARBA00067176"/>
    </source>
</evidence>
<dbReference type="InterPro" id="IPR032565">
    <property type="entry name" value="NCOA2/3_DUF4927"/>
</dbReference>
<feature type="compositionally biased region" description="Low complexity" evidence="16">
    <location>
        <begin position="532"/>
        <end position="546"/>
    </location>
</feature>
<keyword evidence="10" id="KW-0010">Activator</keyword>
<dbReference type="SUPFAM" id="SSF47459">
    <property type="entry name" value="HLH, helix-loop-helix DNA-binding domain"/>
    <property type="match status" value="1"/>
</dbReference>
<dbReference type="GO" id="GO:0032870">
    <property type="term" value="P:cellular response to hormone stimulus"/>
    <property type="evidence" value="ECO:0007669"/>
    <property type="project" value="TreeGrafter"/>
</dbReference>
<dbReference type="GO" id="GO:0061733">
    <property type="term" value="F:protein-lysine-acetyltransferase activity"/>
    <property type="evidence" value="ECO:0007669"/>
    <property type="project" value="UniProtKB-EC"/>
</dbReference>
<feature type="compositionally biased region" description="Basic and acidic residues" evidence="16">
    <location>
        <begin position="782"/>
        <end position="803"/>
    </location>
</feature>
<dbReference type="Pfam" id="PF08832">
    <property type="entry name" value="SRC-1"/>
    <property type="match status" value="1"/>
</dbReference>
<dbReference type="SMART" id="SM00353">
    <property type="entry name" value="HLH"/>
    <property type="match status" value="1"/>
</dbReference>
<dbReference type="STRING" id="8022.A0A060X6A4"/>
<keyword evidence="5" id="KW-0597">Phosphoprotein</keyword>
<dbReference type="InterPro" id="IPR014935">
    <property type="entry name" value="SRC/p160_LXXLL"/>
</dbReference>
<keyword evidence="4" id="KW-0963">Cytoplasm</keyword>
<feature type="region of interest" description="Disordered" evidence="16">
    <location>
        <begin position="1022"/>
        <end position="1073"/>
    </location>
</feature>
<dbReference type="PANTHER" id="PTHR10684:SF3">
    <property type="entry name" value="NUCLEAR RECEPTOR COACTIVATOR 3"/>
    <property type="match status" value="1"/>
</dbReference>
<dbReference type="InterPro" id="IPR000014">
    <property type="entry name" value="PAS"/>
</dbReference>
<protein>
    <recommendedName>
        <fullName evidence="15">Nuclear receptor coactivator 3</fullName>
        <ecNumber evidence="3">2.3.1.48</ecNumber>
    </recommendedName>
</protein>
<dbReference type="PROSITE" id="PS50888">
    <property type="entry name" value="BHLH"/>
    <property type="match status" value="1"/>
</dbReference>
<evidence type="ECO:0000256" key="10">
    <source>
        <dbReference type="ARBA" id="ARBA00023159"/>
    </source>
</evidence>
<feature type="compositionally biased region" description="Basic and acidic residues" evidence="16">
    <location>
        <begin position="760"/>
        <end position="775"/>
    </location>
</feature>
<evidence type="ECO:0000256" key="11">
    <source>
        <dbReference type="ARBA" id="ARBA00023163"/>
    </source>
</evidence>
<feature type="region of interest" description="Disordered" evidence="16">
    <location>
        <begin position="517"/>
        <end position="701"/>
    </location>
</feature>
<dbReference type="PANTHER" id="PTHR10684">
    <property type="entry name" value="NUCLEAR RECEPTOR COACTIVATOR"/>
    <property type="match status" value="1"/>
</dbReference>
<dbReference type="GO" id="GO:0005634">
    <property type="term" value="C:nucleus"/>
    <property type="evidence" value="ECO:0007669"/>
    <property type="project" value="InterPro"/>
</dbReference>
<evidence type="ECO:0000256" key="7">
    <source>
        <dbReference type="ARBA" id="ARBA00022737"/>
    </source>
</evidence>
<feature type="region of interest" description="Disordered" evidence="16">
    <location>
        <begin position="1107"/>
        <end position="1149"/>
    </location>
</feature>
<evidence type="ECO:0000256" key="2">
    <source>
        <dbReference type="ARBA" id="ARBA00009933"/>
    </source>
</evidence>
<feature type="compositionally biased region" description="Basic and acidic residues" evidence="16">
    <location>
        <begin position="641"/>
        <end position="650"/>
    </location>
</feature>
<dbReference type="FunFam" id="4.10.280.10:FF:000008">
    <property type="entry name" value="Nuclear receptor coactivator"/>
    <property type="match status" value="1"/>
</dbReference>
<evidence type="ECO:0000313" key="19">
    <source>
        <dbReference type="EMBL" id="CDQ72854.1"/>
    </source>
</evidence>
<keyword evidence="8" id="KW-0007">Acetylation</keyword>
<keyword evidence="13" id="KW-0012">Acyltransferase</keyword>
<dbReference type="Gene3D" id="4.10.280.10">
    <property type="entry name" value="Helix-loop-helix DNA-binding domain"/>
    <property type="match status" value="1"/>
</dbReference>
<dbReference type="Gene3D" id="6.10.140.410">
    <property type="match status" value="1"/>
</dbReference>
<evidence type="ECO:0000256" key="3">
    <source>
        <dbReference type="ARBA" id="ARBA00013184"/>
    </source>
</evidence>
<feature type="domain" description="BHLH" evidence="18">
    <location>
        <begin position="22"/>
        <end position="79"/>
    </location>
</feature>
<feature type="compositionally biased region" description="Gly residues" evidence="16">
    <location>
        <begin position="744"/>
        <end position="757"/>
    </location>
</feature>
<dbReference type="GO" id="GO:0045944">
    <property type="term" value="P:positive regulation of transcription by RNA polymerase II"/>
    <property type="evidence" value="ECO:0007669"/>
    <property type="project" value="TreeGrafter"/>
</dbReference>
<feature type="region of interest" description="Disordered" evidence="16">
    <location>
        <begin position="840"/>
        <end position="883"/>
    </location>
</feature>
<feature type="compositionally biased region" description="Polar residues" evidence="16">
    <location>
        <begin position="562"/>
        <end position="589"/>
    </location>
</feature>
<evidence type="ECO:0000256" key="8">
    <source>
        <dbReference type="ARBA" id="ARBA00022990"/>
    </source>
</evidence>
<dbReference type="FunFam" id="3.30.450.20:FF:000027">
    <property type="entry name" value="Nuclear receptor coactivator 3"/>
    <property type="match status" value="1"/>
</dbReference>
<evidence type="ECO:0000256" key="12">
    <source>
        <dbReference type="ARBA" id="ARBA00023242"/>
    </source>
</evidence>
<dbReference type="GO" id="GO:0016922">
    <property type="term" value="F:nuclear receptor binding"/>
    <property type="evidence" value="ECO:0007669"/>
    <property type="project" value="InterPro"/>
</dbReference>
<dbReference type="InterPro" id="IPR009110">
    <property type="entry name" value="Nuc_rcpt_coact"/>
</dbReference>
<feature type="domain" description="PAS" evidence="17">
    <location>
        <begin position="114"/>
        <end position="170"/>
    </location>
</feature>
<proteinExistence type="inferred from homology"/>
<dbReference type="GO" id="GO:0003713">
    <property type="term" value="F:transcription coactivator activity"/>
    <property type="evidence" value="ECO:0007669"/>
    <property type="project" value="InterPro"/>
</dbReference>
<dbReference type="EMBL" id="FR904860">
    <property type="protein sequence ID" value="CDQ72854.1"/>
    <property type="molecule type" value="Genomic_DNA"/>
</dbReference>
<dbReference type="InterPro" id="IPR010011">
    <property type="entry name" value="NCO_DUF1518"/>
</dbReference>
<evidence type="ECO:0000256" key="4">
    <source>
        <dbReference type="ARBA" id="ARBA00022490"/>
    </source>
</evidence>
<keyword evidence="7" id="KW-0677">Repeat</keyword>
<name>A0A060X6A4_ONCMY</name>
<keyword evidence="9" id="KW-0805">Transcription regulation</keyword>
<dbReference type="FunFam" id="3.30.450.20:FF:000008">
    <property type="entry name" value="Nuclear receptor coactivator"/>
    <property type="match status" value="1"/>
</dbReference>
<dbReference type="InterPro" id="IPR037077">
    <property type="entry name" value="Nuc_rcpt_coact_Ncoa_int_sf"/>
</dbReference>
<dbReference type="Gene3D" id="3.30.450.20">
    <property type="entry name" value="PAS domain"/>
    <property type="match status" value="2"/>
</dbReference>
<dbReference type="InterPro" id="IPR036638">
    <property type="entry name" value="HLH_DNA-bd_sf"/>
</dbReference>
<dbReference type="PaxDb" id="8022-A0A060X6A4"/>
<evidence type="ECO:0000259" key="18">
    <source>
        <dbReference type="PROSITE" id="PS50888"/>
    </source>
</evidence>
<evidence type="ECO:0000256" key="9">
    <source>
        <dbReference type="ARBA" id="ARBA00023015"/>
    </source>
</evidence>
<keyword evidence="6" id="KW-0808">Transferase</keyword>
<comment type="catalytic activity">
    <reaction evidence="14">
        <text>L-lysyl-[protein] + acetyl-CoA = N(6)-acetyl-L-lysyl-[protein] + CoA + H(+)</text>
        <dbReference type="Rhea" id="RHEA:45948"/>
        <dbReference type="Rhea" id="RHEA-COMP:9752"/>
        <dbReference type="Rhea" id="RHEA-COMP:10731"/>
        <dbReference type="ChEBI" id="CHEBI:15378"/>
        <dbReference type="ChEBI" id="CHEBI:29969"/>
        <dbReference type="ChEBI" id="CHEBI:57287"/>
        <dbReference type="ChEBI" id="CHEBI:57288"/>
        <dbReference type="ChEBI" id="CHEBI:61930"/>
        <dbReference type="EC" id="2.3.1.48"/>
    </reaction>
</comment>
<evidence type="ECO:0000256" key="6">
    <source>
        <dbReference type="ARBA" id="ARBA00022679"/>
    </source>
</evidence>
<feature type="region of interest" description="Disordered" evidence="16">
    <location>
        <begin position="949"/>
        <end position="970"/>
    </location>
</feature>
<keyword evidence="11" id="KW-0804">Transcription</keyword>
<accession>A0A060X6A4</accession>
<dbReference type="InterPro" id="IPR056193">
    <property type="entry name" value="bHLH_NCOA1-3"/>
</dbReference>
<evidence type="ECO:0000259" key="17">
    <source>
        <dbReference type="PROSITE" id="PS50112"/>
    </source>
</evidence>
<dbReference type="Pfam" id="PF14598">
    <property type="entry name" value="PAS_11"/>
    <property type="match status" value="1"/>
</dbReference>
<feature type="region of interest" description="Disordered" evidence="16">
    <location>
        <begin position="737"/>
        <end position="825"/>
    </location>
</feature>
<keyword evidence="12" id="KW-0539">Nucleus</keyword>
<evidence type="ECO:0000313" key="20">
    <source>
        <dbReference type="Proteomes" id="UP000193380"/>
    </source>
</evidence>
<evidence type="ECO:0000256" key="1">
    <source>
        <dbReference type="ARBA" id="ARBA00004496"/>
    </source>
</evidence>
<gene>
    <name evidence="19" type="ORF">GSONMT00047328001</name>
</gene>
<dbReference type="SUPFAM" id="SSF55785">
    <property type="entry name" value="PYP-like sensor domain (PAS domain)"/>
    <property type="match status" value="2"/>
</dbReference>
<organism evidence="19 20">
    <name type="scientific">Oncorhynchus mykiss</name>
    <name type="common">Rainbow trout</name>
    <name type="synonym">Salmo gairdneri</name>
    <dbReference type="NCBI Taxonomy" id="8022"/>
    <lineage>
        <taxon>Eukaryota</taxon>
        <taxon>Metazoa</taxon>
        <taxon>Chordata</taxon>
        <taxon>Craniata</taxon>
        <taxon>Vertebrata</taxon>
        <taxon>Euteleostomi</taxon>
        <taxon>Actinopterygii</taxon>
        <taxon>Neopterygii</taxon>
        <taxon>Teleostei</taxon>
        <taxon>Protacanthopterygii</taxon>
        <taxon>Salmoniformes</taxon>
        <taxon>Salmonidae</taxon>
        <taxon>Salmoninae</taxon>
        <taxon>Oncorhynchus</taxon>
    </lineage>
</organism>